<dbReference type="Pfam" id="PF25474">
    <property type="entry name" value="TPR_TmcB"/>
    <property type="match status" value="1"/>
</dbReference>
<dbReference type="Pfam" id="PF13426">
    <property type="entry name" value="PAS_9"/>
    <property type="match status" value="1"/>
</dbReference>
<dbReference type="Proteomes" id="UP000075714">
    <property type="component" value="Unassembled WGS sequence"/>
</dbReference>
<feature type="transmembrane region" description="Helical" evidence="2">
    <location>
        <begin position="306"/>
        <end position="332"/>
    </location>
</feature>
<keyword evidence="2" id="KW-0472">Membrane</keyword>
<feature type="transmembrane region" description="Helical" evidence="2">
    <location>
        <begin position="1704"/>
        <end position="1726"/>
    </location>
</feature>
<dbReference type="SMART" id="SM00091">
    <property type="entry name" value="PAS"/>
    <property type="match status" value="2"/>
</dbReference>
<evidence type="ECO:0000256" key="2">
    <source>
        <dbReference type="SAM" id="Phobius"/>
    </source>
</evidence>
<dbReference type="InterPro" id="IPR052994">
    <property type="entry name" value="Tiny_macrocysts_regulators"/>
</dbReference>
<name>A0A150G757_GONPE</name>
<accession>A0A150G757</accession>
<feature type="transmembrane region" description="Helical" evidence="2">
    <location>
        <begin position="121"/>
        <end position="139"/>
    </location>
</feature>
<dbReference type="PROSITE" id="PS50112">
    <property type="entry name" value="PAS"/>
    <property type="match status" value="1"/>
</dbReference>
<feature type="region of interest" description="Disordered" evidence="1">
    <location>
        <begin position="1851"/>
        <end position="1875"/>
    </location>
</feature>
<dbReference type="CDD" id="cd00130">
    <property type="entry name" value="PAS"/>
    <property type="match status" value="1"/>
</dbReference>
<comment type="caution">
    <text evidence="4">The sequence shown here is derived from an EMBL/GenBank/DDBJ whole genome shotgun (WGS) entry which is preliminary data.</text>
</comment>
<dbReference type="EMBL" id="LSYV01000053">
    <property type="protein sequence ID" value="KXZ45668.1"/>
    <property type="molecule type" value="Genomic_DNA"/>
</dbReference>
<gene>
    <name evidence="4" type="ORF">GPECTOR_52g66</name>
</gene>
<dbReference type="PANTHER" id="PTHR31600">
    <property type="entry name" value="TINY MACROCYSTS PROTEIN B-RELATED"/>
    <property type="match status" value="1"/>
</dbReference>
<proteinExistence type="predicted"/>
<feature type="transmembrane region" description="Helical" evidence="2">
    <location>
        <begin position="270"/>
        <end position="294"/>
    </location>
</feature>
<feature type="compositionally biased region" description="Low complexity" evidence="1">
    <location>
        <begin position="1483"/>
        <end position="1499"/>
    </location>
</feature>
<dbReference type="PANTHER" id="PTHR31600:SF2">
    <property type="entry name" value="GAMETE ENRICHED GENE 10 PROTEIN-RELATED"/>
    <property type="match status" value="1"/>
</dbReference>
<sequence>MSVYGGSSYAASAASSSSRSSASRRVRKENHDHRVRIRWVLVKVFIDAWQLFTTVITPDKQGWRLNGTAWAVVSVLNFGWLADLGYGAYLAVLYSMVALLAVNVAMCVWVAWCFKEHKFPVVWPIKVLRVFSSVFFQAFDVTSLNLLQLGFSCQFTGPSKPRLHFQLIPEYSCTGPPHITHAVVSGLSLVLFVAIALLLNMAEVEVNPLSRRPLALGHSGAEVAIFAVKVLLTLVDVFIGWKKVAACFYLALSLALAYQQLRWSAHMVAWMNYVKSGVSVAIVWASAMLVVLVFRPGVKEGQADDWAGAVTITMLAGLGPAFVAGALLSWFMTRRMTITTLKAIANAKPDTPLEDVCASLDDPRDVEIVARCCRVFVTHRAPDPEAANKAHNVIKAGLALFPNSAYMVLLHANFMIDVLGIHQSGSRRIEDARKLNPGLMCRFIMFVRQQQATQKAAGTSANDGTSMDLLGKALDASNISFMHLSKALGKIETSVSQAQTAYRVVLESYGNSAKLVRLYGKFLLNIKNDPWGAAEYFTEADRLEEATEGDARGPLLPDGTPLGRMDELSIAVLVVNVFGEVQVANRQSHHLFGYKRGQLEGKRMAALLAPHCSQWLSEQLNALVAQSGLMPGTFAAFTASGAGGEGVGAGGADEQHEAVVVGMHSERLAFPLKLTLRRVSGVGDDTTIVAMMEPLAAERGVATLWVAQNGTIAACDPQFIATYGWRPGEVNGVSLTMLLSVKELSGSQTTSVDAKLGAARTKRANGASDIVKRLQALAAADVQSAEGDQGMPCLVAHKYETTRVPAFVRVVSASGTGGVPMYELRVSLCADPTQLLVVNNKGAVLHVSTDLADTLKGTGGRGSCNGLPLPGSLPNGHDNGQPGGDVGQLPGDGLVLATDLLAGYTLADFLPPPWRDMHIRYLKSTTVLSPPARGQLSCRKGGLLRPILEMRTATGNPLYMRVAVTTSEMAGELTHAVRLASSSLDEALLERRLRLRLSEHGRIVGFADGTPPHLFGLEPSQLVGRGLWEVIEEPASVEGGGATSPAHGSRMFSSLVNRALAYPEYSWRVRVLPPQRPNRGVATGLMAAARANMARSAVMQVHVEVPAETADDDQAPEVFVDLWPATSVSGVLELDAGGRITTVLEERTRPAGLLFGLPSASLMGASLEELVALPPGRTKPADLLSLHGAKKSSLKVNNKGASFKVGPVHTLQGSHSDGRPLTLDVQVVGRPGANQPLTAIIRLHVVPMVPGKQPAPPPARPPPQGQPAAAAAPPPPTLLLPQQEVSPIVPAGRRGSVGPVGRSPTAALIGRRNSVGIAMPKASKVSGTTAAAAALSQMPPFPPALTEQGQLSGGAPSSTGDQNSGRAGSTPQPATPPGQPAPSPADGFLAMRRGSDAVECFISEDASAAVKTPTLTPQDLLSSGVGEGLPTPGVTVSRASLLAGRSKLADLVKVAGGSGRLGRGNSPPLTSPVDAADAGNSPLGRRLGSSSLAAVSPEGQGQQALAQQLAKGFAQGPERLALEAPVRFDANEATLPGATPRTGNGYSAAVPGAPREMALRLKGAYYQNSIAHAGKGMDEQSDQSGEDVLVQRGYSQLASAIRGSSTVQPEMVVPEIRRPPSAAALAPHQQQQGPQEDGLAGGPGPGPYPDDDAASEGGQSAMSGQSAGAGGGAEYKRGKRFRKLAKMMDSGQAQQVQSRFRAHALFVLGLLVMVHIVCFVLTVTSIQSQRLSMLKLGRSGQSQRYMHRILTDVRALDVISRNRTVPNLYSPANATGFLRRIKTDVEEVKVRLNEILYKHHARDSPVLEVLYYRTWRVWSGKADDGSDMFTNVTVWVLDALLYVAVDDAKTGDEEEDADGEDDGAGATLDADEDRDGLEVKVKRRATLNVADGAGGGGSGAMGTIDKVPSGRRNRNNGTGNTGGDGGGFVIGGAISTRGSTDVFSEKERKVAAEAEHGGGRTHARRLTAPAGAGAQSKRSLKYDSHETSLMMMPFVLWSALVIAMYATAVVKMKDVVQVVAVHSVSNFVAARAYRTVFFSQELAVVDDPALLPSRRSDLQSVRKALKDAYFTLQLGSDAYKAAGPEYRFYQSIWTGIDSIMQLYLSKVGALADANNTIPPGLADEDFDYIYNVGSVDLSDGLVEIEDAHYDSIVALFNRILLLHIVLFLMLWVIVAGFLFLLLYPLLKRVTKERRRIAELMSQLPLELDVERLVSRALGTGADQQQGAGGTGAPPDLGGGGGNQTDGKSR</sequence>
<keyword evidence="2" id="KW-0812">Transmembrane</keyword>
<feature type="region of interest" description="Disordered" evidence="1">
    <location>
        <begin position="1251"/>
        <end position="1281"/>
    </location>
</feature>
<dbReference type="Gene3D" id="3.30.450.20">
    <property type="entry name" value="PAS domain"/>
    <property type="match status" value="1"/>
</dbReference>
<feature type="transmembrane region" description="Helical" evidence="2">
    <location>
        <begin position="1987"/>
        <end position="2008"/>
    </location>
</feature>
<feature type="region of interest" description="Disordered" evidence="1">
    <location>
        <begin position="1891"/>
        <end position="1926"/>
    </location>
</feature>
<reference evidence="5" key="1">
    <citation type="journal article" date="2016" name="Nat. Commun.">
        <title>The Gonium pectorale genome demonstrates co-option of cell cycle regulation during the evolution of multicellularity.</title>
        <authorList>
            <person name="Hanschen E.R."/>
            <person name="Marriage T.N."/>
            <person name="Ferris P.J."/>
            <person name="Hamaji T."/>
            <person name="Toyoda A."/>
            <person name="Fujiyama A."/>
            <person name="Neme R."/>
            <person name="Noguchi H."/>
            <person name="Minakuchi Y."/>
            <person name="Suzuki M."/>
            <person name="Kawai-Toyooka H."/>
            <person name="Smith D.R."/>
            <person name="Sparks H."/>
            <person name="Anderson J."/>
            <person name="Bakaric R."/>
            <person name="Luria V."/>
            <person name="Karger A."/>
            <person name="Kirschner M.W."/>
            <person name="Durand P.M."/>
            <person name="Michod R.E."/>
            <person name="Nozaki H."/>
            <person name="Olson B.J."/>
        </authorList>
    </citation>
    <scope>NUCLEOTIDE SEQUENCE [LARGE SCALE GENOMIC DNA]</scope>
    <source>
        <strain evidence="5">NIES-2863</strain>
    </source>
</reference>
<feature type="region of interest" description="Disordered" evidence="1">
    <location>
        <begin position="2219"/>
        <end position="2249"/>
    </location>
</feature>
<feature type="compositionally biased region" description="Acidic residues" evidence="1">
    <location>
        <begin position="1852"/>
        <end position="1875"/>
    </location>
</feature>
<feature type="transmembrane region" description="Helical" evidence="2">
    <location>
        <begin position="179"/>
        <end position="202"/>
    </location>
</feature>
<dbReference type="STRING" id="33097.A0A150G757"/>
<dbReference type="InterPro" id="IPR057352">
    <property type="entry name" value="TPR_TmcB/C"/>
</dbReference>
<evidence type="ECO:0000256" key="1">
    <source>
        <dbReference type="SAM" id="MobiDB-lite"/>
    </source>
</evidence>
<feature type="region of interest" description="Disordered" evidence="1">
    <location>
        <begin position="1953"/>
        <end position="1979"/>
    </location>
</feature>
<evidence type="ECO:0000313" key="5">
    <source>
        <dbReference type="Proteomes" id="UP000075714"/>
    </source>
</evidence>
<feature type="transmembrane region" description="Helical" evidence="2">
    <location>
        <begin position="398"/>
        <end position="416"/>
    </location>
</feature>
<feature type="region of interest" description="Disordered" evidence="1">
    <location>
        <begin position="1339"/>
        <end position="1389"/>
    </location>
</feature>
<feature type="domain" description="PAS" evidence="3">
    <location>
        <begin position="565"/>
        <end position="627"/>
    </location>
</feature>
<keyword evidence="5" id="KW-1185">Reference proteome</keyword>
<protein>
    <recommendedName>
        <fullName evidence="3">PAS domain-containing protein</fullName>
    </recommendedName>
</protein>
<feature type="region of interest" description="Disordered" evidence="1">
    <location>
        <begin position="1621"/>
        <end position="1675"/>
    </location>
</feature>
<dbReference type="OrthoDB" id="533766at2759"/>
<feature type="transmembrane region" description="Helical" evidence="2">
    <location>
        <begin position="88"/>
        <end position="114"/>
    </location>
</feature>
<feature type="transmembrane region" description="Helical" evidence="2">
    <location>
        <begin position="238"/>
        <end position="258"/>
    </location>
</feature>
<evidence type="ECO:0000313" key="4">
    <source>
        <dbReference type="EMBL" id="KXZ45668.1"/>
    </source>
</evidence>
<keyword evidence="2" id="KW-1133">Transmembrane helix</keyword>
<feature type="compositionally biased region" description="Low complexity" evidence="1">
    <location>
        <begin position="1655"/>
        <end position="1666"/>
    </location>
</feature>
<feature type="region of interest" description="Disordered" evidence="1">
    <location>
        <begin position="1456"/>
        <end position="1499"/>
    </location>
</feature>
<feature type="compositionally biased region" description="Gly residues" evidence="1">
    <location>
        <begin position="2226"/>
        <end position="2243"/>
    </location>
</feature>
<feature type="region of interest" description="Disordered" evidence="1">
    <location>
        <begin position="865"/>
        <end position="889"/>
    </location>
</feature>
<feature type="transmembrane region" description="Helical" evidence="2">
    <location>
        <begin position="214"/>
        <end position="232"/>
    </location>
</feature>
<feature type="compositionally biased region" description="Pro residues" evidence="1">
    <location>
        <begin position="1253"/>
        <end position="1265"/>
    </location>
</feature>
<organism evidence="4 5">
    <name type="scientific">Gonium pectorale</name>
    <name type="common">Green alga</name>
    <dbReference type="NCBI Taxonomy" id="33097"/>
    <lineage>
        <taxon>Eukaryota</taxon>
        <taxon>Viridiplantae</taxon>
        <taxon>Chlorophyta</taxon>
        <taxon>core chlorophytes</taxon>
        <taxon>Chlorophyceae</taxon>
        <taxon>CS clade</taxon>
        <taxon>Chlamydomonadales</taxon>
        <taxon>Volvocaceae</taxon>
        <taxon>Gonium</taxon>
    </lineage>
</organism>
<dbReference type="InterPro" id="IPR000014">
    <property type="entry name" value="PAS"/>
</dbReference>
<feature type="compositionally biased region" description="Pro residues" evidence="1">
    <location>
        <begin position="1373"/>
        <end position="1383"/>
    </location>
</feature>
<evidence type="ECO:0000259" key="3">
    <source>
        <dbReference type="PROSITE" id="PS50112"/>
    </source>
</evidence>
<feature type="transmembrane region" description="Helical" evidence="2">
    <location>
        <begin position="2160"/>
        <end position="2186"/>
    </location>
</feature>
<feature type="compositionally biased region" description="Polar residues" evidence="1">
    <location>
        <begin position="1347"/>
        <end position="1366"/>
    </location>
</feature>